<evidence type="ECO:0000259" key="3">
    <source>
        <dbReference type="PROSITE" id="PS00662"/>
    </source>
</evidence>
<dbReference type="Gene3D" id="3.40.50.300">
    <property type="entry name" value="P-loop containing nucleotide triphosphate hydrolases"/>
    <property type="match status" value="1"/>
</dbReference>
<dbReference type="Gene3D" id="3.30.450.90">
    <property type="match status" value="1"/>
</dbReference>
<dbReference type="EMBL" id="UOFR01000066">
    <property type="protein sequence ID" value="VAW99198.1"/>
    <property type="molecule type" value="Genomic_DNA"/>
</dbReference>
<feature type="region of interest" description="Disordered" evidence="2">
    <location>
        <begin position="349"/>
        <end position="371"/>
    </location>
</feature>
<dbReference type="PANTHER" id="PTHR30486:SF6">
    <property type="entry name" value="TYPE IV PILUS RETRACTATION ATPASE PILT"/>
    <property type="match status" value="1"/>
</dbReference>
<evidence type="ECO:0000313" key="4">
    <source>
        <dbReference type="EMBL" id="VAW99198.1"/>
    </source>
</evidence>
<evidence type="ECO:0000256" key="1">
    <source>
        <dbReference type="ARBA" id="ARBA00006611"/>
    </source>
</evidence>
<dbReference type="InterPro" id="IPR001482">
    <property type="entry name" value="T2SS/T4SS_dom"/>
</dbReference>
<feature type="compositionally biased region" description="Polar residues" evidence="2">
    <location>
        <begin position="359"/>
        <end position="371"/>
    </location>
</feature>
<dbReference type="GO" id="GO:0005524">
    <property type="term" value="F:ATP binding"/>
    <property type="evidence" value="ECO:0007669"/>
    <property type="project" value="InterPro"/>
</dbReference>
<feature type="domain" description="Bacterial type II secretion system protein E" evidence="3">
    <location>
        <begin position="194"/>
        <end position="208"/>
    </location>
</feature>
<comment type="similarity">
    <text evidence="1">Belongs to the GSP E family.</text>
</comment>
<dbReference type="PANTHER" id="PTHR30486">
    <property type="entry name" value="TWITCHING MOTILITY PROTEIN PILT"/>
    <property type="match status" value="1"/>
</dbReference>
<dbReference type="CDD" id="cd01131">
    <property type="entry name" value="PilT"/>
    <property type="match status" value="1"/>
</dbReference>
<dbReference type="InterPro" id="IPR050921">
    <property type="entry name" value="T4SS_GSP_E_ATPase"/>
</dbReference>
<reference evidence="4" key="1">
    <citation type="submission" date="2018-06" db="EMBL/GenBank/DDBJ databases">
        <authorList>
            <person name="Zhirakovskaya E."/>
        </authorList>
    </citation>
    <scope>NUCLEOTIDE SEQUENCE</scope>
</reference>
<gene>
    <name evidence="4" type="ORF">MNBD_GAMMA21-2696</name>
</gene>
<dbReference type="InterPro" id="IPR027417">
    <property type="entry name" value="P-loop_NTPase"/>
</dbReference>
<dbReference type="GO" id="GO:0016887">
    <property type="term" value="F:ATP hydrolysis activity"/>
    <property type="evidence" value="ECO:0007669"/>
    <property type="project" value="InterPro"/>
</dbReference>
<organism evidence="4">
    <name type="scientific">hydrothermal vent metagenome</name>
    <dbReference type="NCBI Taxonomy" id="652676"/>
    <lineage>
        <taxon>unclassified sequences</taxon>
        <taxon>metagenomes</taxon>
        <taxon>ecological metagenomes</taxon>
    </lineage>
</organism>
<dbReference type="InterPro" id="IPR006321">
    <property type="entry name" value="PilT/PilU"/>
</dbReference>
<evidence type="ECO:0000256" key="2">
    <source>
        <dbReference type="SAM" id="MobiDB-lite"/>
    </source>
</evidence>
<dbReference type="PROSITE" id="PS00662">
    <property type="entry name" value="T2SP_E"/>
    <property type="match status" value="1"/>
</dbReference>
<proteinExistence type="inferred from homology"/>
<dbReference type="SUPFAM" id="SSF52540">
    <property type="entry name" value="P-loop containing nucleoside triphosphate hydrolases"/>
    <property type="match status" value="1"/>
</dbReference>
<dbReference type="AlphaFoldDB" id="A0A3B1A0B5"/>
<protein>
    <submittedName>
        <fullName evidence="4">Twitching motility protein PilT</fullName>
    </submittedName>
</protein>
<name>A0A3B1A0B5_9ZZZZ</name>
<accession>A0A3B1A0B5</accession>
<dbReference type="NCBIfam" id="TIGR01420">
    <property type="entry name" value="pilT_fam"/>
    <property type="match status" value="1"/>
</dbReference>
<sequence>MQRIHTFLDLVLAQNGSDLHLVAGNPPRIRMHGVAYAVKYRELSADDVYNLVYELIPQQCLPEFKEKGNTDFSYDYNELARFRVNVFQHLGGLGAVFRTIPTKIVTLNELGLPPVIKNLTRHRKGLILVTGPTGSGKSTTLSAMVDFINAERHGHIITIEDPVEFVHESKRCLFSQREIGTHTPSFSKALLSGLREDPDVILVGEMRDTETIHLALTAAEMGILVLATLHTNGAAASVDRIINAFPAGEEPYVRTMLSTSLVGVISQQLVRKIDKKGRVPALEILINNAAISNLIREGKTDQIENVIQSGGMVGMQRMDTALMRLIDANLISPEEAYFKSRVKSDFEPLLDGEEVSENEPASDSSESVSIT</sequence>
<dbReference type="Pfam" id="PF00437">
    <property type="entry name" value="T2SSE"/>
    <property type="match status" value="1"/>
</dbReference>